<protein>
    <submittedName>
        <fullName evidence="2">Uncharacterized protein</fullName>
    </submittedName>
</protein>
<proteinExistence type="predicted"/>
<reference evidence="2 3" key="1">
    <citation type="submission" date="2023-03" db="EMBL/GenBank/DDBJ databases">
        <title>High-quality genome of Scylla paramamosain provides insights in environmental adaptation.</title>
        <authorList>
            <person name="Zhang L."/>
        </authorList>
    </citation>
    <scope>NUCLEOTIDE SEQUENCE [LARGE SCALE GENOMIC DNA]</scope>
    <source>
        <strain evidence="2">LZ_2023a</strain>
        <tissue evidence="2">Muscle</tissue>
    </source>
</reference>
<dbReference type="AlphaFoldDB" id="A0AAW0UVG7"/>
<keyword evidence="3" id="KW-1185">Reference proteome</keyword>
<comment type="caution">
    <text evidence="2">The sequence shown here is derived from an EMBL/GenBank/DDBJ whole genome shotgun (WGS) entry which is preliminary data.</text>
</comment>
<evidence type="ECO:0000256" key="1">
    <source>
        <dbReference type="SAM" id="MobiDB-lite"/>
    </source>
</evidence>
<feature type="compositionally biased region" description="Gly residues" evidence="1">
    <location>
        <begin position="56"/>
        <end position="67"/>
    </location>
</feature>
<feature type="region of interest" description="Disordered" evidence="1">
    <location>
        <begin position="56"/>
        <end position="75"/>
    </location>
</feature>
<dbReference type="InterPro" id="IPR028082">
    <property type="entry name" value="Peripla_BP_I"/>
</dbReference>
<evidence type="ECO:0000313" key="2">
    <source>
        <dbReference type="EMBL" id="KAK8403689.1"/>
    </source>
</evidence>
<dbReference type="SUPFAM" id="SSF53822">
    <property type="entry name" value="Periplasmic binding protein-like I"/>
    <property type="match status" value="1"/>
</dbReference>
<dbReference type="EMBL" id="JARAKH010000005">
    <property type="protein sequence ID" value="KAK8403689.1"/>
    <property type="molecule type" value="Genomic_DNA"/>
</dbReference>
<name>A0AAW0UVG7_SCYPA</name>
<evidence type="ECO:0000313" key="3">
    <source>
        <dbReference type="Proteomes" id="UP001487740"/>
    </source>
</evidence>
<gene>
    <name evidence="2" type="ORF">O3P69_000055</name>
</gene>
<sequence>MSDGAGMDRRRETKKEWTEWRGDYEDQWQTKDTKLLWLHAHRWALAAVVGSSDGGGVAGGNSGGHSTGGISKADTRRRGAGAGVGLLLTGTPLDADLRAAFQLAARRSGAGVPLLESAAAETAEDVVAAFTQLWEVGVRVFLSGGAATYTEALCRHLQQAGKEALLVSLTADADTPSCSSSNGSSSLLASLSPPPAALMAAEVAALAEGGATHLVPVFMPSRAGESLLPSLRAVAAASNVSLAEPVYLDTARPSVMQVSRALDTAPGAAVWLTADHHLPHLMAPLRDALYGRLVMLHAHPAHLAALLAHPAARAAAETCAVTTVQWAGPSNVNSLAHRRLMAALTPTYPLAAALAYHAATLAIDAALHGSARTATQLKTRPLEEASGWGAEPVQEQEVRRTEEMGSAPAMQQAGWAARLRLVKQHLVETMVMQDSPWLLEGMTWVHEGAGPSSWVVKGSYAPARLLTREEVWQLGQHVDCGSLARVEVLHAAPEVLLIPNFSPRGFSVKAHCPGRARREVEVGCQGAAAHDELLKCVMVKSRGDRQRREVNNFITHHGVSVRQFQRRSLSYAIRKAKGFIHHPDVRAFIPQLGGCLGATGACSFCFVFIMATNVTVNPGVCMGACAVAVGASCSSLFAKGVEYQMAHTVICTELFTQGQLSWDSYIADAAYGARVAATNPQALRGYQLMAGPLVAAMQVSPSLSSLVEVLARPWVRHMEFEEGVAEADDPVGRLMAALGLPLCSAVALMHHHILKAALVALTTTLTWRALK</sequence>
<accession>A0AAW0UVG7</accession>
<organism evidence="2 3">
    <name type="scientific">Scylla paramamosain</name>
    <name type="common">Mud crab</name>
    <dbReference type="NCBI Taxonomy" id="85552"/>
    <lineage>
        <taxon>Eukaryota</taxon>
        <taxon>Metazoa</taxon>
        <taxon>Ecdysozoa</taxon>
        <taxon>Arthropoda</taxon>
        <taxon>Crustacea</taxon>
        <taxon>Multicrustacea</taxon>
        <taxon>Malacostraca</taxon>
        <taxon>Eumalacostraca</taxon>
        <taxon>Eucarida</taxon>
        <taxon>Decapoda</taxon>
        <taxon>Pleocyemata</taxon>
        <taxon>Brachyura</taxon>
        <taxon>Eubrachyura</taxon>
        <taxon>Portunoidea</taxon>
        <taxon>Portunidae</taxon>
        <taxon>Portuninae</taxon>
        <taxon>Scylla</taxon>
    </lineage>
</organism>
<dbReference type="Proteomes" id="UP001487740">
    <property type="component" value="Unassembled WGS sequence"/>
</dbReference>